<name>A0AA39DK04_VITRO</name>
<organism evidence="1 2">
    <name type="scientific">Vitis rotundifolia</name>
    <name type="common">Muscadine grape</name>
    <dbReference type="NCBI Taxonomy" id="103349"/>
    <lineage>
        <taxon>Eukaryota</taxon>
        <taxon>Viridiplantae</taxon>
        <taxon>Streptophyta</taxon>
        <taxon>Embryophyta</taxon>
        <taxon>Tracheophyta</taxon>
        <taxon>Spermatophyta</taxon>
        <taxon>Magnoliopsida</taxon>
        <taxon>eudicotyledons</taxon>
        <taxon>Gunneridae</taxon>
        <taxon>Pentapetalae</taxon>
        <taxon>rosids</taxon>
        <taxon>Vitales</taxon>
        <taxon>Vitaceae</taxon>
        <taxon>Viteae</taxon>
        <taxon>Vitis</taxon>
    </lineage>
</organism>
<evidence type="ECO:0000313" key="2">
    <source>
        <dbReference type="Proteomes" id="UP001168098"/>
    </source>
</evidence>
<dbReference type="Proteomes" id="UP001168098">
    <property type="component" value="Unassembled WGS sequence"/>
</dbReference>
<sequence length="188" mass="21336">MVSNLRVGFRKRQCKCLSKSITVNPSHSKKAYPKPVVDPLSKSTLPTIATVVTLDPNEKSSSVDDISYHEMRKPFVVPENISEESFECLHSCHPHLKTTYIPNRQEVSKLLSRIPSFTENEPPVPNIGVLFPTTHQILVEVDENPSQSFMARLPYSTPNTTIVYILHMKNYTAIESKKMVGRLLLFRL</sequence>
<protein>
    <submittedName>
        <fullName evidence="1">Uncharacterized protein</fullName>
    </submittedName>
</protein>
<dbReference type="AlphaFoldDB" id="A0AA39DK04"/>
<gene>
    <name evidence="1" type="ORF">PVL29_015842</name>
</gene>
<dbReference type="EMBL" id="JARBHA010000012">
    <property type="protein sequence ID" value="KAJ9687146.1"/>
    <property type="molecule type" value="Genomic_DNA"/>
</dbReference>
<accession>A0AA39DK04</accession>
<proteinExistence type="predicted"/>
<reference evidence="1 2" key="1">
    <citation type="journal article" date="2023" name="BMC Biotechnol.">
        <title>Vitis rotundifolia cv Carlos genome sequencing.</title>
        <authorList>
            <person name="Huff M."/>
            <person name="Hulse-Kemp A."/>
            <person name="Scheffler B."/>
            <person name="Youngblood R."/>
            <person name="Simpson S."/>
            <person name="Babiker E."/>
            <person name="Staton M."/>
        </authorList>
    </citation>
    <scope>NUCLEOTIDE SEQUENCE [LARGE SCALE GENOMIC DNA]</scope>
    <source>
        <tissue evidence="1">Leaf</tissue>
    </source>
</reference>
<evidence type="ECO:0000313" key="1">
    <source>
        <dbReference type="EMBL" id="KAJ9687146.1"/>
    </source>
</evidence>
<keyword evidence="2" id="KW-1185">Reference proteome</keyword>
<comment type="caution">
    <text evidence="1">The sequence shown here is derived from an EMBL/GenBank/DDBJ whole genome shotgun (WGS) entry which is preliminary data.</text>
</comment>